<organism evidence="1 2">
    <name type="scientific">Aporhodopirellula aestuarii</name>
    <dbReference type="NCBI Taxonomy" id="2950107"/>
    <lineage>
        <taxon>Bacteria</taxon>
        <taxon>Pseudomonadati</taxon>
        <taxon>Planctomycetota</taxon>
        <taxon>Planctomycetia</taxon>
        <taxon>Pirellulales</taxon>
        <taxon>Pirellulaceae</taxon>
        <taxon>Aporhodopirellula</taxon>
    </lineage>
</organism>
<dbReference type="Proteomes" id="UP001202961">
    <property type="component" value="Unassembled WGS sequence"/>
</dbReference>
<sequence>SGLLEQIDAPKRNLVVRSLRSSYLPRGPVILVVLQKEKQMEPVARVVTEFFMMVLCVISAPVDQQELRIDLVGDRGYVDTMIVRREEVGFTIHDDVNGKLVKFMTIVPKDGAENVFVCTDHEGTSETVDLTQGIEGFNLSDLRTKPRLRLKAKGGVHVAIDRSKEVAFITPDKLKRTYVVH</sequence>
<accession>A0ABT0UDY0</accession>
<proteinExistence type="predicted"/>
<dbReference type="EMBL" id="JAMQBK010000152">
    <property type="protein sequence ID" value="MCM2375262.1"/>
    <property type="molecule type" value="Genomic_DNA"/>
</dbReference>
<comment type="caution">
    <text evidence="1">The sequence shown here is derived from an EMBL/GenBank/DDBJ whole genome shotgun (WGS) entry which is preliminary data.</text>
</comment>
<feature type="non-terminal residue" evidence="1">
    <location>
        <position position="1"/>
    </location>
</feature>
<reference evidence="1 2" key="1">
    <citation type="journal article" date="2022" name="Syst. Appl. Microbiol.">
        <title>Rhodopirellula aestuarii sp. nov., a novel member of the genus Rhodopirellula isolated from brackish sediments collected in the Tagus River estuary, Portugal.</title>
        <authorList>
            <person name="Vitorino I.R."/>
            <person name="Klimek D."/>
            <person name="Calusinska M."/>
            <person name="Lobo-da-Cunha A."/>
            <person name="Vasconcelos V."/>
            <person name="Lage O.M."/>
        </authorList>
    </citation>
    <scope>NUCLEOTIDE SEQUENCE [LARGE SCALE GENOMIC DNA]</scope>
    <source>
        <strain evidence="1 2">ICT_H3.1</strain>
    </source>
</reference>
<gene>
    <name evidence="1" type="ORF">NB063_31960</name>
</gene>
<name>A0ABT0UDY0_9BACT</name>
<protein>
    <submittedName>
        <fullName evidence="1">Uncharacterized protein</fullName>
    </submittedName>
</protein>
<evidence type="ECO:0000313" key="2">
    <source>
        <dbReference type="Proteomes" id="UP001202961"/>
    </source>
</evidence>
<dbReference type="RefSeq" id="WP_250933891.1">
    <property type="nucleotide sequence ID" value="NZ_JAMQBK010000152.1"/>
</dbReference>
<evidence type="ECO:0000313" key="1">
    <source>
        <dbReference type="EMBL" id="MCM2375262.1"/>
    </source>
</evidence>
<keyword evidence="2" id="KW-1185">Reference proteome</keyword>